<dbReference type="Gene3D" id="3.30.465.10">
    <property type="match status" value="1"/>
</dbReference>
<organism evidence="7 8">
    <name type="scientific">Cytospora leucostoma</name>
    <dbReference type="NCBI Taxonomy" id="1230097"/>
    <lineage>
        <taxon>Eukaryota</taxon>
        <taxon>Fungi</taxon>
        <taxon>Dikarya</taxon>
        <taxon>Ascomycota</taxon>
        <taxon>Pezizomycotina</taxon>
        <taxon>Sordariomycetes</taxon>
        <taxon>Sordariomycetidae</taxon>
        <taxon>Diaporthales</taxon>
        <taxon>Cytosporaceae</taxon>
        <taxon>Cytospora</taxon>
    </lineage>
</organism>
<dbReference type="EMBL" id="LKEB01000013">
    <property type="protein sequence ID" value="ROW14571.1"/>
    <property type="molecule type" value="Genomic_DNA"/>
</dbReference>
<dbReference type="InterPro" id="IPR050416">
    <property type="entry name" value="FAD-linked_Oxidoreductase"/>
</dbReference>
<name>A0A423XEQ5_9PEZI</name>
<dbReference type="GO" id="GO:0016491">
    <property type="term" value="F:oxidoreductase activity"/>
    <property type="evidence" value="ECO:0007669"/>
    <property type="project" value="UniProtKB-KW"/>
</dbReference>
<feature type="compositionally biased region" description="Low complexity" evidence="5">
    <location>
        <begin position="169"/>
        <end position="185"/>
    </location>
</feature>
<keyword evidence="8" id="KW-1185">Reference proteome</keyword>
<keyword evidence="3" id="KW-0274">FAD</keyword>
<evidence type="ECO:0000256" key="4">
    <source>
        <dbReference type="ARBA" id="ARBA00023002"/>
    </source>
</evidence>
<comment type="similarity">
    <text evidence="1">Belongs to the oxygen-dependent FAD-linked oxidoreductase family.</text>
</comment>
<dbReference type="GO" id="GO:0050660">
    <property type="term" value="F:flavin adenine dinucleotide binding"/>
    <property type="evidence" value="ECO:0007669"/>
    <property type="project" value="InterPro"/>
</dbReference>
<dbReference type="PANTHER" id="PTHR42973">
    <property type="entry name" value="BINDING OXIDOREDUCTASE, PUTATIVE (AFU_ORTHOLOGUE AFUA_1G17690)-RELATED"/>
    <property type="match status" value="1"/>
</dbReference>
<dbReference type="InterPro" id="IPR036318">
    <property type="entry name" value="FAD-bd_PCMH-like_sf"/>
</dbReference>
<dbReference type="PANTHER" id="PTHR42973:SF22">
    <property type="entry name" value="FAD-BINDING PCMH-TYPE DOMAIN-CONTAINING PROTEIN-RELATED"/>
    <property type="match status" value="1"/>
</dbReference>
<feature type="region of interest" description="Disordered" evidence="5">
    <location>
        <begin position="249"/>
        <end position="284"/>
    </location>
</feature>
<gene>
    <name evidence="7" type="ORF">VPNG_03263</name>
</gene>
<dbReference type="OrthoDB" id="10256743at2759"/>
<accession>A0A423XEQ5</accession>
<evidence type="ECO:0000256" key="2">
    <source>
        <dbReference type="ARBA" id="ARBA00022630"/>
    </source>
</evidence>
<dbReference type="Proteomes" id="UP000285146">
    <property type="component" value="Unassembled WGS sequence"/>
</dbReference>
<dbReference type="InterPro" id="IPR016169">
    <property type="entry name" value="FAD-bd_PCMH_sub2"/>
</dbReference>
<dbReference type="SUPFAM" id="SSF56176">
    <property type="entry name" value="FAD-binding/transporter-associated domain-like"/>
    <property type="match status" value="1"/>
</dbReference>
<sequence>MSRLACIIDAIPGAISYPENAIYESSNSYYSGQERELRLGCIFKPTATAEVPEFVKSVTAYNDTQFTVRRGGHTLWAGAANIEGSITVNMRLMKEANLSSNRDTALSGPDGIYITIYPQLEAYNLTVMGGRVAGIGVGGFVTGVSQGFSALEVSSKMAIYSAVPPPEDSPSQQPQPFQASAHPQSIPAHPHSASGTLDIEAWTISALESLSVSPIARGPGAIPLDGHLDPSANAPPSGHSTARVTIAVDGGAAGTTITPPRRPPSRRDSMRRREALLKGKEGSRQRRRWDMKRLIDVPNIEPPEPEDWLPRPVYPVHHIPYQVAAYWDRGLRQQVEEKNVAARKKKTANSAGKMPRDLRDTIKRTPGIKGWVRTLEEPVRHFLAERDAAVDTEQSEDDESDVSDDEVVFVGRKAAAQDRQPDGWKKAHREVHDSPIDRGMIFDSLEDDESGAFKRWLTHSISDYYGLDSRSVTMGNPARRCVYIGIREAELRTGPQIRTELPRPLWEMF</sequence>
<comment type="caution">
    <text evidence="7">The sequence shown here is derived from an EMBL/GenBank/DDBJ whole genome shotgun (WGS) entry which is preliminary data.</text>
</comment>
<dbReference type="Pfam" id="PF13902">
    <property type="entry name" value="R3H-assoc"/>
    <property type="match status" value="1"/>
</dbReference>
<evidence type="ECO:0000259" key="6">
    <source>
        <dbReference type="Pfam" id="PF13902"/>
    </source>
</evidence>
<protein>
    <recommendedName>
        <fullName evidence="6">R3H-associated N-terminal domain-containing protein</fullName>
    </recommendedName>
</protein>
<dbReference type="InterPro" id="IPR025952">
    <property type="entry name" value="R3H-assoc_dom"/>
</dbReference>
<evidence type="ECO:0000256" key="1">
    <source>
        <dbReference type="ARBA" id="ARBA00005466"/>
    </source>
</evidence>
<evidence type="ECO:0000256" key="3">
    <source>
        <dbReference type="ARBA" id="ARBA00022827"/>
    </source>
</evidence>
<feature type="domain" description="R3H-associated N-terminal" evidence="6">
    <location>
        <begin position="262"/>
        <end position="364"/>
    </location>
</feature>
<feature type="compositionally biased region" description="Basic and acidic residues" evidence="5">
    <location>
        <begin position="265"/>
        <end position="284"/>
    </location>
</feature>
<keyword evidence="4" id="KW-0560">Oxidoreductase</keyword>
<dbReference type="SUPFAM" id="SSF82708">
    <property type="entry name" value="R3H domain"/>
    <property type="match status" value="1"/>
</dbReference>
<evidence type="ECO:0000256" key="5">
    <source>
        <dbReference type="SAM" id="MobiDB-lite"/>
    </source>
</evidence>
<feature type="region of interest" description="Disordered" evidence="5">
    <location>
        <begin position="162"/>
        <end position="193"/>
    </location>
</feature>
<keyword evidence="2" id="KW-0285">Flavoprotein</keyword>
<evidence type="ECO:0000313" key="8">
    <source>
        <dbReference type="Proteomes" id="UP000285146"/>
    </source>
</evidence>
<evidence type="ECO:0000313" key="7">
    <source>
        <dbReference type="EMBL" id="ROW14571.1"/>
    </source>
</evidence>
<dbReference type="InterPro" id="IPR036867">
    <property type="entry name" value="R3H_dom_sf"/>
</dbReference>
<reference evidence="7 8" key="1">
    <citation type="submission" date="2015-09" db="EMBL/GenBank/DDBJ databases">
        <title>Host preference determinants of Valsa canker pathogens revealed by comparative genomics.</title>
        <authorList>
            <person name="Yin Z."/>
            <person name="Huang L."/>
        </authorList>
    </citation>
    <scope>NUCLEOTIDE SEQUENCE [LARGE SCALE GENOMIC DNA]</scope>
    <source>
        <strain evidence="7 8">SXYLt</strain>
    </source>
</reference>
<dbReference type="InParanoid" id="A0A423XEQ5"/>
<proteinExistence type="inferred from homology"/>
<dbReference type="GO" id="GO:0003676">
    <property type="term" value="F:nucleic acid binding"/>
    <property type="evidence" value="ECO:0007669"/>
    <property type="project" value="InterPro"/>
</dbReference>
<dbReference type="AlphaFoldDB" id="A0A423XEQ5"/>